<dbReference type="GO" id="GO:0046872">
    <property type="term" value="F:metal ion binding"/>
    <property type="evidence" value="ECO:0007669"/>
    <property type="project" value="UniProtKB-KW"/>
</dbReference>
<dbReference type="NCBIfam" id="TIGR01496">
    <property type="entry name" value="DHPS"/>
    <property type="match status" value="1"/>
</dbReference>
<dbReference type="Proteomes" id="UP000004348">
    <property type="component" value="Chromosome"/>
</dbReference>
<protein>
    <recommendedName>
        <fullName evidence="4">dihydropteroate synthase</fullName>
        <ecNumber evidence="4">2.5.1.15</ecNumber>
    </recommendedName>
</protein>
<keyword evidence="8" id="KW-0289">Folate biosynthesis</keyword>
<evidence type="ECO:0000256" key="4">
    <source>
        <dbReference type="ARBA" id="ARBA00012458"/>
    </source>
</evidence>
<comment type="caution">
    <text evidence="10">The sequence shown here is derived from an EMBL/GenBank/DDBJ whole genome shotgun (WGS) entry which is preliminary data.</text>
</comment>
<comment type="pathway">
    <text evidence="3">Cofactor biosynthesis; tetrahydrofolate biosynthesis; 7,8-dihydrofolate from 2-amino-4-hydroxy-6-hydroxymethyl-7,8-dihydropteridine diphosphate and 4-aminobenzoate: step 1/2.</text>
</comment>
<organism evidence="10">
    <name type="scientific">Candidatus Nitrosarchaeum limnium SFB1</name>
    <dbReference type="NCBI Taxonomy" id="886738"/>
    <lineage>
        <taxon>Archaea</taxon>
        <taxon>Nitrososphaerota</taxon>
        <taxon>Nitrososphaeria</taxon>
        <taxon>Nitrosopumilales</taxon>
        <taxon>Nitrosopumilaceae</taxon>
        <taxon>Nitrosarchaeum</taxon>
    </lineage>
</organism>
<dbReference type="PROSITE" id="PS50972">
    <property type="entry name" value="PTERIN_BINDING"/>
    <property type="match status" value="1"/>
</dbReference>
<dbReference type="GO" id="GO:0046654">
    <property type="term" value="P:tetrahydrofolate biosynthetic process"/>
    <property type="evidence" value="ECO:0007669"/>
    <property type="project" value="TreeGrafter"/>
</dbReference>
<dbReference type="Gene3D" id="3.20.20.20">
    <property type="entry name" value="Dihydropteroate synthase-like"/>
    <property type="match status" value="1"/>
</dbReference>
<keyword evidence="6" id="KW-0479">Metal-binding</keyword>
<evidence type="ECO:0000259" key="9">
    <source>
        <dbReference type="PROSITE" id="PS50972"/>
    </source>
</evidence>
<dbReference type="InterPro" id="IPR006390">
    <property type="entry name" value="DHP_synth_dom"/>
</dbReference>
<accession>F3KNJ5</accession>
<gene>
    <name evidence="10" type="ORF">Nlim_1977</name>
</gene>
<evidence type="ECO:0000256" key="1">
    <source>
        <dbReference type="ARBA" id="ARBA00000012"/>
    </source>
</evidence>
<evidence type="ECO:0000256" key="3">
    <source>
        <dbReference type="ARBA" id="ARBA00004763"/>
    </source>
</evidence>
<dbReference type="AlphaFoldDB" id="F3KNJ5"/>
<dbReference type="PATRIC" id="fig|886738.10.peg.2107"/>
<feature type="domain" description="Pterin-binding" evidence="9">
    <location>
        <begin position="19"/>
        <end position="279"/>
    </location>
</feature>
<dbReference type="EMBL" id="AEGP01000066">
    <property type="protein sequence ID" value="EGG41170.1"/>
    <property type="molecule type" value="Genomic_DNA"/>
</dbReference>
<evidence type="ECO:0000313" key="10">
    <source>
        <dbReference type="EMBL" id="EGG41170.1"/>
    </source>
</evidence>
<dbReference type="Pfam" id="PF00809">
    <property type="entry name" value="Pterin_bind"/>
    <property type="match status" value="1"/>
</dbReference>
<dbReference type="STRING" id="886738.Nlim_1977"/>
<dbReference type="InterPro" id="IPR045031">
    <property type="entry name" value="DHP_synth-like"/>
</dbReference>
<keyword evidence="7" id="KW-0460">Magnesium</keyword>
<evidence type="ECO:0000256" key="6">
    <source>
        <dbReference type="ARBA" id="ARBA00022723"/>
    </source>
</evidence>
<evidence type="ECO:0000256" key="5">
    <source>
        <dbReference type="ARBA" id="ARBA00022679"/>
    </source>
</evidence>
<evidence type="ECO:0000256" key="2">
    <source>
        <dbReference type="ARBA" id="ARBA00001946"/>
    </source>
</evidence>
<keyword evidence="5" id="KW-0808">Transferase</keyword>
<dbReference type="InterPro" id="IPR000489">
    <property type="entry name" value="Pterin-binding_dom"/>
</dbReference>
<dbReference type="SUPFAM" id="SSF51717">
    <property type="entry name" value="Dihydropteroate synthetase-like"/>
    <property type="match status" value="1"/>
</dbReference>
<sequence>MINHVAKLGNVSVGGKNPIRIMGILNTSPESFYKKSIKSTKHQIANTVKQMEIDGANFIDVGGMSTAPYLSTSVSEKTESQRVLDAIKVIQNISNLPISVDTCRANVAKHALEYGVEIINDISGLKYDPKMIDVVRKYQPSLVLCAFDSKRVIGDIPSTKVLLKDSLKLAKTAGISSDKIVLDPAVGFFRKSGKGTFFTKIKSDWLKRDLSIIQNLNSIKMNHPILISVSNKSFIGKILGKENASDRLFGSVAAEVVSVLNGADIIRTHNVTQTKDAITVASKLSKRHKGL</sequence>
<dbReference type="EC" id="2.5.1.15" evidence="4"/>
<dbReference type="PANTHER" id="PTHR20941:SF1">
    <property type="entry name" value="FOLIC ACID SYNTHESIS PROTEIN FOL1"/>
    <property type="match status" value="1"/>
</dbReference>
<evidence type="ECO:0000256" key="7">
    <source>
        <dbReference type="ARBA" id="ARBA00022842"/>
    </source>
</evidence>
<comment type="catalytic activity">
    <reaction evidence="1">
        <text>(7,8-dihydropterin-6-yl)methyl diphosphate + 4-aminobenzoate = 7,8-dihydropteroate + diphosphate</text>
        <dbReference type="Rhea" id="RHEA:19949"/>
        <dbReference type="ChEBI" id="CHEBI:17836"/>
        <dbReference type="ChEBI" id="CHEBI:17839"/>
        <dbReference type="ChEBI" id="CHEBI:33019"/>
        <dbReference type="ChEBI" id="CHEBI:72950"/>
        <dbReference type="EC" id="2.5.1.15"/>
    </reaction>
</comment>
<dbReference type="GO" id="GO:0046656">
    <property type="term" value="P:folic acid biosynthetic process"/>
    <property type="evidence" value="ECO:0007669"/>
    <property type="project" value="UniProtKB-KW"/>
</dbReference>
<dbReference type="InterPro" id="IPR011005">
    <property type="entry name" value="Dihydropteroate_synth-like_sf"/>
</dbReference>
<name>F3KNJ5_9ARCH</name>
<dbReference type="HOGENOM" id="CLU_008023_0_2_2"/>
<dbReference type="PANTHER" id="PTHR20941">
    <property type="entry name" value="FOLATE SYNTHESIS PROTEINS"/>
    <property type="match status" value="1"/>
</dbReference>
<comment type="cofactor">
    <cofactor evidence="2">
        <name>Mg(2+)</name>
        <dbReference type="ChEBI" id="CHEBI:18420"/>
    </cofactor>
</comment>
<proteinExistence type="predicted"/>
<reference evidence="10" key="1">
    <citation type="journal article" date="2011" name="PLoS ONE">
        <title>Genome of a low-salinity ammonia-oxidizing archaeon determined by single-cell and metagenomic analysis.</title>
        <authorList>
            <person name="Blainey P.C."/>
            <person name="Mosier A.C."/>
            <person name="Potanina A."/>
            <person name="Francis C.A."/>
            <person name="Quake S.R."/>
        </authorList>
    </citation>
    <scope>NUCLEOTIDE SEQUENCE [LARGE SCALE GENOMIC DNA]</scope>
    <source>
        <strain evidence="10">SFB1</strain>
    </source>
</reference>
<dbReference type="GO" id="GO:0004156">
    <property type="term" value="F:dihydropteroate synthase activity"/>
    <property type="evidence" value="ECO:0007669"/>
    <property type="project" value="UniProtKB-EC"/>
</dbReference>
<evidence type="ECO:0000256" key="8">
    <source>
        <dbReference type="ARBA" id="ARBA00022909"/>
    </source>
</evidence>